<protein>
    <submittedName>
        <fullName evidence="2">Uncharacterized protein</fullName>
    </submittedName>
</protein>
<reference evidence="2" key="1">
    <citation type="submission" date="2023-07" db="EMBL/GenBank/DDBJ databases">
        <authorList>
            <consortium name="AG Swart"/>
            <person name="Singh M."/>
            <person name="Singh A."/>
            <person name="Seah K."/>
            <person name="Emmerich C."/>
        </authorList>
    </citation>
    <scope>NUCLEOTIDE SEQUENCE</scope>
    <source>
        <strain evidence="2">DP1</strain>
    </source>
</reference>
<feature type="region of interest" description="Disordered" evidence="1">
    <location>
        <begin position="156"/>
        <end position="288"/>
    </location>
</feature>
<sequence>MSNTQKCNKIMSPEPCLFKTPSARPKKAQSTSDGLSFIRDPNFPLDPDLIPSFTEHPTLRDPCPNPPPQTHQEEILQKLSKIEDALSPGSIEQIVADAVRKLAAQKPEGCFICGSSGNEQANITQETSSLLKSLISQSKHSESKILHSLNTLSLHLNHKPPHTEVHSPKTRPLESVHPFTQNPDSHNHEERRKDKRQSRERRERRRDRKRYDEIGDDWSRRRNKSRYSEVIKERSREEKETNEGESVWIPKRKRDEEDREHGRERKRRKRDSEKGYDYYKTTEEKYNR</sequence>
<name>A0AAD1XLN3_EUPCR</name>
<dbReference type="Proteomes" id="UP001295684">
    <property type="component" value="Unassembled WGS sequence"/>
</dbReference>
<evidence type="ECO:0000313" key="3">
    <source>
        <dbReference type="Proteomes" id="UP001295684"/>
    </source>
</evidence>
<proteinExistence type="predicted"/>
<feature type="compositionally biased region" description="Basic and acidic residues" evidence="1">
    <location>
        <begin position="161"/>
        <end position="174"/>
    </location>
</feature>
<feature type="region of interest" description="Disordered" evidence="1">
    <location>
        <begin position="1"/>
        <end position="70"/>
    </location>
</feature>
<feature type="compositionally biased region" description="Basic and acidic residues" evidence="1">
    <location>
        <begin position="253"/>
        <end position="263"/>
    </location>
</feature>
<evidence type="ECO:0000256" key="1">
    <source>
        <dbReference type="SAM" id="MobiDB-lite"/>
    </source>
</evidence>
<dbReference type="EMBL" id="CAMPGE010016433">
    <property type="protein sequence ID" value="CAI2374988.1"/>
    <property type="molecule type" value="Genomic_DNA"/>
</dbReference>
<comment type="caution">
    <text evidence="2">The sequence shown here is derived from an EMBL/GenBank/DDBJ whole genome shotgun (WGS) entry which is preliminary data.</text>
</comment>
<dbReference type="AlphaFoldDB" id="A0AAD1XLN3"/>
<feature type="compositionally biased region" description="Basic residues" evidence="1">
    <location>
        <begin position="193"/>
        <end position="208"/>
    </location>
</feature>
<keyword evidence="3" id="KW-1185">Reference proteome</keyword>
<feature type="compositionally biased region" description="Basic and acidic residues" evidence="1">
    <location>
        <begin position="270"/>
        <end position="288"/>
    </location>
</feature>
<feature type="compositionally biased region" description="Basic and acidic residues" evidence="1">
    <location>
        <begin position="209"/>
        <end position="242"/>
    </location>
</feature>
<evidence type="ECO:0000313" key="2">
    <source>
        <dbReference type="EMBL" id="CAI2374988.1"/>
    </source>
</evidence>
<gene>
    <name evidence="2" type="ORF">ECRASSUSDP1_LOCUS16347</name>
</gene>
<organism evidence="2 3">
    <name type="scientific">Euplotes crassus</name>
    <dbReference type="NCBI Taxonomy" id="5936"/>
    <lineage>
        <taxon>Eukaryota</taxon>
        <taxon>Sar</taxon>
        <taxon>Alveolata</taxon>
        <taxon>Ciliophora</taxon>
        <taxon>Intramacronucleata</taxon>
        <taxon>Spirotrichea</taxon>
        <taxon>Hypotrichia</taxon>
        <taxon>Euplotida</taxon>
        <taxon>Euplotidae</taxon>
        <taxon>Moneuplotes</taxon>
    </lineage>
</organism>
<accession>A0AAD1XLN3</accession>